<comment type="subcellular location">
    <subcellularLocation>
        <location evidence="1">Membrane</location>
        <topology evidence="1">Multi-pass membrane protein</topology>
    </subcellularLocation>
</comment>
<dbReference type="InterPro" id="IPR020846">
    <property type="entry name" value="MFS_dom"/>
</dbReference>
<evidence type="ECO:0000256" key="6">
    <source>
        <dbReference type="SAM" id="MobiDB-lite"/>
    </source>
</evidence>
<keyword evidence="4 7" id="KW-1133">Transmembrane helix</keyword>
<feature type="transmembrane region" description="Helical" evidence="7">
    <location>
        <begin position="286"/>
        <end position="307"/>
    </location>
</feature>
<keyword evidence="3 7" id="KW-0812">Transmembrane</keyword>
<feature type="transmembrane region" description="Helical" evidence="7">
    <location>
        <begin position="422"/>
        <end position="441"/>
    </location>
</feature>
<dbReference type="Pfam" id="PF07690">
    <property type="entry name" value="MFS_1"/>
    <property type="match status" value="1"/>
</dbReference>
<evidence type="ECO:0000256" key="5">
    <source>
        <dbReference type="ARBA" id="ARBA00023136"/>
    </source>
</evidence>
<evidence type="ECO:0000256" key="3">
    <source>
        <dbReference type="ARBA" id="ARBA00022692"/>
    </source>
</evidence>
<dbReference type="PANTHER" id="PTHR23501">
    <property type="entry name" value="MAJOR FACILITATOR SUPERFAMILY"/>
    <property type="match status" value="1"/>
</dbReference>
<feature type="transmembrane region" description="Helical" evidence="7">
    <location>
        <begin position="319"/>
        <end position="340"/>
    </location>
</feature>
<keyword evidence="5 7" id="KW-0472">Membrane</keyword>
<feature type="transmembrane region" description="Helical" evidence="7">
    <location>
        <begin position="346"/>
        <end position="368"/>
    </location>
</feature>
<dbReference type="PANTHER" id="PTHR23501:SF193">
    <property type="entry name" value="MULTIDRUG TRANSPORTER, PUTATIVE (AFU_ORTHOLOGUE AFUA_8G00940)-RELATED"/>
    <property type="match status" value="1"/>
</dbReference>
<keyword evidence="10" id="KW-1185">Reference proteome</keyword>
<feature type="transmembrane region" description="Helical" evidence="7">
    <location>
        <begin position="526"/>
        <end position="546"/>
    </location>
</feature>
<dbReference type="SUPFAM" id="SSF103473">
    <property type="entry name" value="MFS general substrate transporter"/>
    <property type="match status" value="1"/>
</dbReference>
<feature type="transmembrane region" description="Helical" evidence="7">
    <location>
        <begin position="664"/>
        <end position="683"/>
    </location>
</feature>
<evidence type="ECO:0000259" key="8">
    <source>
        <dbReference type="PROSITE" id="PS50850"/>
    </source>
</evidence>
<dbReference type="AlphaFoldDB" id="A0AAD5WRG2"/>
<dbReference type="InterPro" id="IPR036259">
    <property type="entry name" value="MFS_trans_sf"/>
</dbReference>
<evidence type="ECO:0000256" key="4">
    <source>
        <dbReference type="ARBA" id="ARBA00022989"/>
    </source>
</evidence>
<dbReference type="GO" id="GO:0005886">
    <property type="term" value="C:plasma membrane"/>
    <property type="evidence" value="ECO:0007669"/>
    <property type="project" value="TreeGrafter"/>
</dbReference>
<organism evidence="9 10">
    <name type="scientific">Zalerion maritima</name>
    <dbReference type="NCBI Taxonomy" id="339359"/>
    <lineage>
        <taxon>Eukaryota</taxon>
        <taxon>Fungi</taxon>
        <taxon>Dikarya</taxon>
        <taxon>Ascomycota</taxon>
        <taxon>Pezizomycotina</taxon>
        <taxon>Sordariomycetes</taxon>
        <taxon>Lulworthiomycetidae</taxon>
        <taxon>Lulworthiales</taxon>
        <taxon>Lulworthiaceae</taxon>
        <taxon>Zalerion</taxon>
    </lineage>
</organism>
<feature type="transmembrane region" description="Helical" evidence="7">
    <location>
        <begin position="461"/>
        <end position="481"/>
    </location>
</feature>
<feature type="compositionally biased region" description="Acidic residues" evidence="6">
    <location>
        <begin position="165"/>
        <end position="176"/>
    </location>
</feature>
<dbReference type="PROSITE" id="PS50850">
    <property type="entry name" value="MFS"/>
    <property type="match status" value="1"/>
</dbReference>
<feature type="domain" description="Major facilitator superfamily (MFS) profile" evidence="8">
    <location>
        <begin position="196"/>
        <end position="686"/>
    </location>
</feature>
<dbReference type="GO" id="GO:0022857">
    <property type="term" value="F:transmembrane transporter activity"/>
    <property type="evidence" value="ECO:0007669"/>
    <property type="project" value="InterPro"/>
</dbReference>
<comment type="similarity">
    <text evidence="2">Belongs to the major facilitator superfamily. TCR/Tet family.</text>
</comment>
<feature type="transmembrane region" description="Helical" evidence="7">
    <location>
        <begin position="231"/>
        <end position="248"/>
    </location>
</feature>
<dbReference type="Gene3D" id="1.20.1250.20">
    <property type="entry name" value="MFS general substrate transporter like domains"/>
    <property type="match status" value="2"/>
</dbReference>
<feature type="compositionally biased region" description="Basic and acidic residues" evidence="6">
    <location>
        <begin position="122"/>
        <end position="139"/>
    </location>
</feature>
<name>A0AAD5WRG2_9PEZI</name>
<feature type="transmembrane region" description="Helical" evidence="7">
    <location>
        <begin position="389"/>
        <end position="410"/>
    </location>
</feature>
<dbReference type="CDD" id="cd17502">
    <property type="entry name" value="MFS_Azr1_MDR_like"/>
    <property type="match status" value="1"/>
</dbReference>
<evidence type="ECO:0000313" key="9">
    <source>
        <dbReference type="EMBL" id="KAJ2897404.1"/>
    </source>
</evidence>
<evidence type="ECO:0000256" key="2">
    <source>
        <dbReference type="ARBA" id="ARBA00007520"/>
    </source>
</evidence>
<evidence type="ECO:0000313" key="10">
    <source>
        <dbReference type="Proteomes" id="UP001201980"/>
    </source>
</evidence>
<accession>A0AAD5WRG2</accession>
<dbReference type="Proteomes" id="UP001201980">
    <property type="component" value="Unassembled WGS sequence"/>
</dbReference>
<dbReference type="EMBL" id="JAKWBI020000277">
    <property type="protein sequence ID" value="KAJ2897404.1"/>
    <property type="molecule type" value="Genomic_DNA"/>
</dbReference>
<reference evidence="9" key="1">
    <citation type="submission" date="2022-07" db="EMBL/GenBank/DDBJ databases">
        <title>Draft genome sequence of Zalerion maritima ATCC 34329, a (micro)plastics degrading marine fungus.</title>
        <authorList>
            <person name="Paco A."/>
            <person name="Goncalves M.F.M."/>
            <person name="Rocha-Santos T.A.P."/>
            <person name="Alves A."/>
        </authorList>
    </citation>
    <scope>NUCLEOTIDE SEQUENCE</scope>
    <source>
        <strain evidence="9">ATCC 34329</strain>
    </source>
</reference>
<feature type="transmembrane region" description="Helical" evidence="7">
    <location>
        <begin position="260"/>
        <end position="280"/>
    </location>
</feature>
<feature type="transmembrane region" description="Helical" evidence="7">
    <location>
        <begin position="501"/>
        <end position="519"/>
    </location>
</feature>
<proteinExistence type="inferred from homology"/>
<dbReference type="InterPro" id="IPR011701">
    <property type="entry name" value="MFS"/>
</dbReference>
<protein>
    <recommendedName>
        <fullName evidence="8">Major facilitator superfamily (MFS) profile domain-containing protein</fullName>
    </recommendedName>
</protein>
<evidence type="ECO:0000256" key="1">
    <source>
        <dbReference type="ARBA" id="ARBA00004141"/>
    </source>
</evidence>
<sequence>MYHKAKDMNPNLCTHLVQPYVTTNHIHCWQLRALLDLAAYKRRQTVNNDVGQSVPSHNTLPSHPIFDNTSITTLSLFISLLLSMAYPPNESIELSTPPIPRTGLSTAPAPVLASDAINIHSTPDEKSSTKRKTLDEKPSTLHPQNSDANDESSNSGAEHVPTEGKEEEEEEEEEEAQAAQNDAVNEGMKGFKLYIVVFALVLTGWMMTLNASFIATAAPTITTEFHRLQDLAWYGTAYLLCNCALLPLSGKFYQNLRLKWTFLTFITIFEIGVAIAGAAQSSRMLIVGRAVSGAGASGLMNGAVCIITSLVPLHRRPSITGLILSMTGVGTVLGPVVGGVLTEQLSWRWCFYFTLIAGIFPLTFMLIITIPEPRTKTFLRLTPQSIIKTLDLTGFLLFLPPCLLLLLALFYGSNSVYAWDSPTIICMLVFSLVTAIIFLFWERKQGVRGILPFQVWQVRQVAFACTTSFMSMGPLFMLSYYLPVWFQSVKGLSPQDSGVRMLPLAGAQMITSIVSGNLIQRVGYYTPLAILGSATSAIGTGLMSTFTPGTSNGHWIGYEILIGAGRGTVTHISVLAVQANLPQSLVDIGSTAVVLTQYTGGMTFLALAQTIFDVRLRAELAEHVPSVDPRAVLDAGALGIKTVFSGDEYRGVVLAYNEALTQSFYLASAGSTIAFFTSFGLGWKSIKKQKGKGSEQQADTKV</sequence>
<evidence type="ECO:0000256" key="7">
    <source>
        <dbReference type="SAM" id="Phobius"/>
    </source>
</evidence>
<feature type="transmembrane region" description="Helical" evidence="7">
    <location>
        <begin position="193"/>
        <end position="219"/>
    </location>
</feature>
<feature type="compositionally biased region" description="Polar residues" evidence="6">
    <location>
        <begin position="141"/>
        <end position="156"/>
    </location>
</feature>
<comment type="caution">
    <text evidence="9">The sequence shown here is derived from an EMBL/GenBank/DDBJ whole genome shotgun (WGS) entry which is preliminary data.</text>
</comment>
<feature type="region of interest" description="Disordered" evidence="6">
    <location>
        <begin position="114"/>
        <end position="180"/>
    </location>
</feature>
<gene>
    <name evidence="9" type="ORF">MKZ38_004705</name>
</gene>